<dbReference type="EMBL" id="NPIA01000008">
    <property type="protein sequence ID" value="OZM56202.1"/>
    <property type="molecule type" value="Genomic_DNA"/>
</dbReference>
<evidence type="ECO:0000256" key="4">
    <source>
        <dbReference type="ARBA" id="ARBA00022989"/>
    </source>
</evidence>
<keyword evidence="5 6" id="KW-0472">Membrane</keyword>
<feature type="transmembrane region" description="Helical" evidence="6">
    <location>
        <begin position="126"/>
        <end position="149"/>
    </location>
</feature>
<evidence type="ECO:0000256" key="3">
    <source>
        <dbReference type="ARBA" id="ARBA00022692"/>
    </source>
</evidence>
<gene>
    <name evidence="7" type="ORF">CIB95_13745</name>
</gene>
<dbReference type="GO" id="GO:0005886">
    <property type="term" value="C:plasma membrane"/>
    <property type="evidence" value="ECO:0007669"/>
    <property type="project" value="UniProtKB-SubCell"/>
</dbReference>
<proteinExistence type="predicted"/>
<dbReference type="AlphaFoldDB" id="A0A263BRJ8"/>
<evidence type="ECO:0000313" key="7">
    <source>
        <dbReference type="EMBL" id="OZM56202.1"/>
    </source>
</evidence>
<protein>
    <recommendedName>
        <fullName evidence="9">Lysine transporter LysE</fullName>
    </recommendedName>
</protein>
<evidence type="ECO:0008006" key="9">
    <source>
        <dbReference type="Google" id="ProtNLM"/>
    </source>
</evidence>
<name>A0A263BRJ8_9BACI</name>
<evidence type="ECO:0000256" key="6">
    <source>
        <dbReference type="SAM" id="Phobius"/>
    </source>
</evidence>
<feature type="transmembrane region" description="Helical" evidence="6">
    <location>
        <begin position="82"/>
        <end position="106"/>
    </location>
</feature>
<comment type="caution">
    <text evidence="7">The sequence shown here is derived from an EMBL/GenBank/DDBJ whole genome shotgun (WGS) entry which is preliminary data.</text>
</comment>
<keyword evidence="8" id="KW-1185">Reference proteome</keyword>
<keyword evidence="4 6" id="KW-1133">Transmembrane helix</keyword>
<sequence length="186" mass="20870">MIKRGITDGFWQSWLVGLGGVTADFLFLILIFFGASQFMQHKVVVLAMYAIGAIMLMYLGISSMKSSIKRIKVMSNLAEEHVRISNAYLTGFFIALVNPINIVFWFGVYGSTLATLSKKETLATSVLLSMAIFIGIILWNLNIAFTVHFGRELVKDRLLRMITFVAGFCLFWFGVGFAIEFIRATL</sequence>
<reference evidence="8" key="1">
    <citation type="submission" date="2017-08" db="EMBL/GenBank/DDBJ databases">
        <authorList>
            <person name="Huang Z."/>
        </authorList>
    </citation>
    <scope>NUCLEOTIDE SEQUENCE [LARGE SCALE GENOMIC DNA]</scope>
    <source>
        <strain evidence="8">SA5d-4</strain>
    </source>
</reference>
<dbReference type="GO" id="GO:0015171">
    <property type="term" value="F:amino acid transmembrane transporter activity"/>
    <property type="evidence" value="ECO:0007669"/>
    <property type="project" value="TreeGrafter"/>
</dbReference>
<comment type="subcellular location">
    <subcellularLocation>
        <location evidence="1">Cell membrane</location>
        <topology evidence="1">Multi-pass membrane protein</topology>
    </subcellularLocation>
</comment>
<dbReference type="InterPro" id="IPR001123">
    <property type="entry name" value="LeuE-type"/>
</dbReference>
<evidence type="ECO:0000256" key="1">
    <source>
        <dbReference type="ARBA" id="ARBA00004651"/>
    </source>
</evidence>
<evidence type="ECO:0000256" key="2">
    <source>
        <dbReference type="ARBA" id="ARBA00022475"/>
    </source>
</evidence>
<accession>A0A263BRJ8</accession>
<feature type="transmembrane region" description="Helical" evidence="6">
    <location>
        <begin position="161"/>
        <end position="182"/>
    </location>
</feature>
<organism evidence="7 8">
    <name type="scientific">Lottiidibacillus patelloidae</name>
    <dbReference type="NCBI Taxonomy" id="2670334"/>
    <lineage>
        <taxon>Bacteria</taxon>
        <taxon>Bacillati</taxon>
        <taxon>Bacillota</taxon>
        <taxon>Bacilli</taxon>
        <taxon>Bacillales</taxon>
        <taxon>Bacillaceae</taxon>
        <taxon>Lottiidibacillus</taxon>
    </lineage>
</organism>
<evidence type="ECO:0000256" key="5">
    <source>
        <dbReference type="ARBA" id="ARBA00023136"/>
    </source>
</evidence>
<reference evidence="7 8" key="2">
    <citation type="submission" date="2017-09" db="EMBL/GenBank/DDBJ databases">
        <title>Bacillus patelloidae sp. nov., isolated from the intestinal tract of a marine limpet.</title>
        <authorList>
            <person name="Liu R."/>
            <person name="Dong C."/>
            <person name="Shao Z."/>
        </authorList>
    </citation>
    <scope>NUCLEOTIDE SEQUENCE [LARGE SCALE GENOMIC DNA]</scope>
    <source>
        <strain evidence="7 8">SA5d-4</strain>
    </source>
</reference>
<dbReference type="PANTHER" id="PTHR30086">
    <property type="entry name" value="ARGININE EXPORTER PROTEIN ARGO"/>
    <property type="match status" value="1"/>
</dbReference>
<dbReference type="PANTHER" id="PTHR30086:SF6">
    <property type="entry name" value="AMINO ACID EFFLUX PROTEIN YCGF-RELATED"/>
    <property type="match status" value="1"/>
</dbReference>
<dbReference type="Proteomes" id="UP000217083">
    <property type="component" value="Unassembled WGS sequence"/>
</dbReference>
<keyword evidence="2" id="KW-1003">Cell membrane</keyword>
<keyword evidence="3 6" id="KW-0812">Transmembrane</keyword>
<evidence type="ECO:0000313" key="8">
    <source>
        <dbReference type="Proteomes" id="UP000217083"/>
    </source>
</evidence>
<feature type="transmembrane region" description="Helical" evidence="6">
    <location>
        <begin position="41"/>
        <end position="61"/>
    </location>
</feature>
<feature type="transmembrane region" description="Helical" evidence="6">
    <location>
        <begin position="12"/>
        <end position="35"/>
    </location>
</feature>
<dbReference type="Pfam" id="PF01810">
    <property type="entry name" value="LysE"/>
    <property type="match status" value="1"/>
</dbReference>